<dbReference type="PROSITE" id="PS50850">
    <property type="entry name" value="MFS"/>
    <property type="match status" value="1"/>
</dbReference>
<evidence type="ECO:0000256" key="1">
    <source>
        <dbReference type="ARBA" id="ARBA00004651"/>
    </source>
</evidence>
<dbReference type="Pfam" id="PF07690">
    <property type="entry name" value="MFS_1"/>
    <property type="match status" value="1"/>
</dbReference>
<feature type="transmembrane region" description="Helical" evidence="5">
    <location>
        <begin position="145"/>
        <end position="165"/>
    </location>
</feature>
<dbReference type="Gene3D" id="1.20.1250.20">
    <property type="entry name" value="MFS general substrate transporter like domains"/>
    <property type="match status" value="1"/>
</dbReference>
<dbReference type="EMBL" id="JAAATY010000051">
    <property type="protein sequence ID" value="NRN71107.1"/>
    <property type="molecule type" value="Genomic_DNA"/>
</dbReference>
<keyword evidence="2 5" id="KW-0812">Transmembrane</keyword>
<dbReference type="PANTHER" id="PTHR23542:SF1">
    <property type="entry name" value="MAJOR FACILITATOR SUPERFAMILY (MFS) PROFILE DOMAIN-CONTAINING PROTEIN"/>
    <property type="match status" value="1"/>
</dbReference>
<evidence type="ECO:0000313" key="8">
    <source>
        <dbReference type="Proteomes" id="UP000763557"/>
    </source>
</evidence>
<keyword evidence="8" id="KW-1185">Reference proteome</keyword>
<dbReference type="Proteomes" id="UP000763557">
    <property type="component" value="Unassembled WGS sequence"/>
</dbReference>
<evidence type="ECO:0000256" key="5">
    <source>
        <dbReference type="SAM" id="Phobius"/>
    </source>
</evidence>
<evidence type="ECO:0000256" key="4">
    <source>
        <dbReference type="ARBA" id="ARBA00023136"/>
    </source>
</evidence>
<evidence type="ECO:0000256" key="3">
    <source>
        <dbReference type="ARBA" id="ARBA00022989"/>
    </source>
</evidence>
<feature type="transmembrane region" description="Helical" evidence="5">
    <location>
        <begin position="171"/>
        <end position="192"/>
    </location>
</feature>
<feature type="transmembrane region" description="Helical" evidence="5">
    <location>
        <begin position="16"/>
        <end position="38"/>
    </location>
</feature>
<comment type="caution">
    <text evidence="7">The sequence shown here is derived from an EMBL/GenBank/DDBJ whole genome shotgun (WGS) entry which is preliminary data.</text>
</comment>
<keyword evidence="4 5" id="KW-0472">Membrane</keyword>
<organism evidence="7 8">
    <name type="scientific">Kibdelosporangium persicum</name>
    <dbReference type="NCBI Taxonomy" id="2698649"/>
    <lineage>
        <taxon>Bacteria</taxon>
        <taxon>Bacillati</taxon>
        <taxon>Actinomycetota</taxon>
        <taxon>Actinomycetes</taxon>
        <taxon>Pseudonocardiales</taxon>
        <taxon>Pseudonocardiaceae</taxon>
        <taxon>Kibdelosporangium</taxon>
    </lineage>
</organism>
<keyword evidence="3 5" id="KW-1133">Transmembrane helix</keyword>
<dbReference type="InterPro" id="IPR011701">
    <property type="entry name" value="MFS"/>
</dbReference>
<protein>
    <submittedName>
        <fullName evidence="7">Arabinose efflux permease, MFS family</fullName>
    </submittedName>
</protein>
<feature type="transmembrane region" description="Helical" evidence="5">
    <location>
        <begin position="78"/>
        <end position="98"/>
    </location>
</feature>
<dbReference type="RefSeq" id="WP_173142288.1">
    <property type="nucleotide sequence ID" value="NZ_CBCSGW010000025.1"/>
</dbReference>
<evidence type="ECO:0000259" key="6">
    <source>
        <dbReference type="PROSITE" id="PS50850"/>
    </source>
</evidence>
<feature type="transmembrane region" description="Helical" evidence="5">
    <location>
        <begin position="44"/>
        <end position="66"/>
    </location>
</feature>
<reference evidence="7 8" key="1">
    <citation type="submission" date="2020-01" db="EMBL/GenBank/DDBJ databases">
        <title>Kibdelosporangium persica a novel Actinomycetes from a hot desert in Iran.</title>
        <authorList>
            <person name="Safaei N."/>
            <person name="Zaburannyi N."/>
            <person name="Mueller R."/>
            <person name="Wink J."/>
        </authorList>
    </citation>
    <scope>NUCLEOTIDE SEQUENCE [LARGE SCALE GENOMIC DNA]</scope>
    <source>
        <strain evidence="7 8">4NS15</strain>
    </source>
</reference>
<feature type="domain" description="Major facilitator superfamily (MFS) profile" evidence="6">
    <location>
        <begin position="1"/>
        <end position="396"/>
    </location>
</feature>
<dbReference type="InterPro" id="IPR020846">
    <property type="entry name" value="MFS_dom"/>
</dbReference>
<dbReference type="SUPFAM" id="SSF103473">
    <property type="entry name" value="MFS general substrate transporter"/>
    <property type="match status" value="1"/>
</dbReference>
<feature type="transmembrane region" description="Helical" evidence="5">
    <location>
        <begin position="291"/>
        <end position="316"/>
    </location>
</feature>
<evidence type="ECO:0000313" key="7">
    <source>
        <dbReference type="EMBL" id="NRN71107.1"/>
    </source>
</evidence>
<sequence>MRAYVALFTHSDVRRLAIAAVATRIAAPMLSLSILLGVEAAYGSLGAGGLVLTGYAAALAVGVPVAGRLADRFQPLRVLLWYLVIHVIAYVLLILFLWHAVSVGALVGSAILLGVSTPPAGPIVRSSWQAVVPKEQVKTAFALDAVLNETMFVTGPLIVSALVAIASPLAAVIFAGSCTLAGVTLLLTVPALRARQAGEAKDGNRFRRLLGPLGQGQVRVLLTILVCDTLAFSSIIVGITALATAQNAASAPGILLSLASGGAVVSALLYGARERKGQAQRQLAMYHAASAVLLAIMTQVDSLVLAAVVLVGVGLVGGPRDTLHQLVLGEAAPADQRTEAFAWMSTFMWVGYALGTALAGQLVTAADGGSDTTFVAAAGAAALAALASLLVRPAPQRVDIA</sequence>
<dbReference type="PANTHER" id="PTHR23542">
    <property type="match status" value="1"/>
</dbReference>
<dbReference type="InterPro" id="IPR036259">
    <property type="entry name" value="MFS_trans_sf"/>
</dbReference>
<feature type="transmembrane region" description="Helical" evidence="5">
    <location>
        <begin position="220"/>
        <end position="243"/>
    </location>
</feature>
<evidence type="ECO:0000256" key="2">
    <source>
        <dbReference type="ARBA" id="ARBA00022692"/>
    </source>
</evidence>
<comment type="subcellular location">
    <subcellularLocation>
        <location evidence="1">Cell membrane</location>
        <topology evidence="1">Multi-pass membrane protein</topology>
    </subcellularLocation>
</comment>
<feature type="transmembrane region" description="Helical" evidence="5">
    <location>
        <begin position="372"/>
        <end position="391"/>
    </location>
</feature>
<feature type="transmembrane region" description="Helical" evidence="5">
    <location>
        <begin position="340"/>
        <end position="360"/>
    </location>
</feature>
<feature type="transmembrane region" description="Helical" evidence="5">
    <location>
        <begin position="104"/>
        <end position="124"/>
    </location>
</feature>
<gene>
    <name evidence="7" type="ORF">GC106_83820</name>
</gene>
<proteinExistence type="predicted"/>
<name>A0ABX2FIJ1_9PSEU</name>
<accession>A0ABX2FIJ1</accession>
<feature type="transmembrane region" description="Helical" evidence="5">
    <location>
        <begin position="249"/>
        <end position="270"/>
    </location>
</feature>